<reference evidence="2 3" key="1">
    <citation type="submission" date="2020-08" db="EMBL/GenBank/DDBJ databases">
        <title>Genomic Encyclopedia of Type Strains, Phase IV (KMG-IV): sequencing the most valuable type-strain genomes for metagenomic binning, comparative biology and taxonomic classification.</title>
        <authorList>
            <person name="Goeker M."/>
        </authorList>
    </citation>
    <scope>NUCLEOTIDE SEQUENCE [LARGE SCALE GENOMIC DNA]</scope>
    <source>
        <strain evidence="2 3">DSM 17976</strain>
    </source>
</reference>
<dbReference type="RefSeq" id="WP_122932762.1">
    <property type="nucleotide sequence ID" value="NZ_JACIBY010000011.1"/>
</dbReference>
<comment type="caution">
    <text evidence="2">The sequence shown here is derived from an EMBL/GenBank/DDBJ whole genome shotgun (WGS) entry which is preliminary data.</text>
</comment>
<name>A0A7W6ESC5_9BACT</name>
<keyword evidence="3" id="KW-1185">Reference proteome</keyword>
<dbReference type="Proteomes" id="UP000541352">
    <property type="component" value="Unassembled WGS sequence"/>
</dbReference>
<organism evidence="2 3">
    <name type="scientific">Runella defluvii</name>
    <dbReference type="NCBI Taxonomy" id="370973"/>
    <lineage>
        <taxon>Bacteria</taxon>
        <taxon>Pseudomonadati</taxon>
        <taxon>Bacteroidota</taxon>
        <taxon>Cytophagia</taxon>
        <taxon>Cytophagales</taxon>
        <taxon>Spirosomataceae</taxon>
        <taxon>Runella</taxon>
    </lineage>
</organism>
<sequence length="145" mass="16749">MVELNLPPFDYKVTKIAGKPHIFDVIRRKYLLITPEEWVRQHVLHWLIGHHQYPKSLIRTESGLQYNQLAKRTDILVYDRSGAPFLLVECKAVHIPLTDAVLDQAIRYNAVLKAPYLLISNGLEHLLFEIKEGEANALEIIPPFE</sequence>
<evidence type="ECO:0000313" key="2">
    <source>
        <dbReference type="EMBL" id="MBB3840584.1"/>
    </source>
</evidence>
<dbReference type="EMBL" id="JACIBY010000011">
    <property type="protein sequence ID" value="MBB3840584.1"/>
    <property type="molecule type" value="Genomic_DNA"/>
</dbReference>
<dbReference type="Gene3D" id="3.90.1570.30">
    <property type="match status" value="1"/>
</dbReference>
<accession>A0A7W6ESC5</accession>
<gene>
    <name evidence="2" type="ORF">FHS57_004604</name>
</gene>
<evidence type="ECO:0000313" key="3">
    <source>
        <dbReference type="Proteomes" id="UP000541352"/>
    </source>
</evidence>
<feature type="domain" description="Type I restriction enzyme R protein N-terminal" evidence="1">
    <location>
        <begin position="35"/>
        <end position="141"/>
    </location>
</feature>
<dbReference type="Pfam" id="PF13588">
    <property type="entry name" value="HSDR_N_2"/>
    <property type="match status" value="1"/>
</dbReference>
<protein>
    <recommendedName>
        <fullName evidence="1">Type I restriction enzyme R protein N-terminal domain-containing protein</fullName>
    </recommendedName>
</protein>
<dbReference type="AlphaFoldDB" id="A0A7W6ESC5"/>
<evidence type="ECO:0000259" key="1">
    <source>
        <dbReference type="Pfam" id="PF13588"/>
    </source>
</evidence>
<dbReference type="InterPro" id="IPR029464">
    <property type="entry name" value="HSDR_N"/>
</dbReference>
<proteinExistence type="predicted"/>